<name>A0A497ETX4_9CREN</name>
<dbReference type="SUPFAM" id="SSF88723">
    <property type="entry name" value="PIN domain-like"/>
    <property type="match status" value="1"/>
</dbReference>
<keyword evidence="1" id="KW-0460">Magnesium</keyword>
<evidence type="ECO:0000256" key="1">
    <source>
        <dbReference type="ARBA" id="ARBA00022842"/>
    </source>
</evidence>
<dbReference type="AlphaFoldDB" id="A0A497ETX4"/>
<reference evidence="3 4" key="1">
    <citation type="submission" date="2018-06" db="EMBL/GenBank/DDBJ databases">
        <title>Extensive metabolic versatility and redundancy in microbially diverse, dynamic hydrothermal sediments.</title>
        <authorList>
            <person name="Dombrowski N."/>
            <person name="Teske A."/>
            <person name="Baker B.J."/>
        </authorList>
    </citation>
    <scope>NUCLEOTIDE SEQUENCE [LARGE SCALE GENOMIC DNA]</scope>
    <source>
        <strain evidence="3">B34_G17</strain>
    </source>
</reference>
<dbReference type="InterPro" id="IPR002716">
    <property type="entry name" value="PIN_dom"/>
</dbReference>
<comment type="caution">
    <text evidence="3">The sequence shown here is derived from an EMBL/GenBank/DDBJ whole genome shotgun (WGS) entry which is preliminary data.</text>
</comment>
<dbReference type="CDD" id="cd09873">
    <property type="entry name" value="PIN_Pae0151-like"/>
    <property type="match status" value="1"/>
</dbReference>
<dbReference type="PANTHER" id="PTHR35901:SF1">
    <property type="entry name" value="EXONUCLEASE VAPC9"/>
    <property type="match status" value="1"/>
</dbReference>
<dbReference type="Gene3D" id="3.40.50.1010">
    <property type="entry name" value="5'-nuclease"/>
    <property type="match status" value="1"/>
</dbReference>
<organism evidence="3 4">
    <name type="scientific">Thermoproteota archaeon</name>
    <dbReference type="NCBI Taxonomy" id="2056631"/>
    <lineage>
        <taxon>Archaea</taxon>
        <taxon>Thermoproteota</taxon>
    </lineage>
</organism>
<feature type="domain" description="PIN" evidence="2">
    <location>
        <begin position="22"/>
        <end position="115"/>
    </location>
</feature>
<dbReference type="PANTHER" id="PTHR35901">
    <property type="entry name" value="RIBONUCLEASE VAPC3"/>
    <property type="match status" value="1"/>
</dbReference>
<dbReference type="InterPro" id="IPR029060">
    <property type="entry name" value="PIN-like_dom_sf"/>
</dbReference>
<dbReference type="EMBL" id="QMQX01000151">
    <property type="protein sequence ID" value="RLE50844.1"/>
    <property type="molecule type" value="Genomic_DNA"/>
</dbReference>
<dbReference type="GO" id="GO:0003677">
    <property type="term" value="F:DNA binding"/>
    <property type="evidence" value="ECO:0007669"/>
    <property type="project" value="UniProtKB-KW"/>
</dbReference>
<protein>
    <submittedName>
        <fullName evidence="3">DNA-binding protein</fullName>
    </submittedName>
</protein>
<keyword evidence="3" id="KW-0238">DNA-binding</keyword>
<evidence type="ECO:0000313" key="3">
    <source>
        <dbReference type="EMBL" id="RLE50844.1"/>
    </source>
</evidence>
<accession>A0A497ETX4</accession>
<gene>
    <name evidence="3" type="ORF">DRJ33_07000</name>
</gene>
<dbReference type="Proteomes" id="UP000272051">
    <property type="component" value="Unassembled WGS sequence"/>
</dbReference>
<sequence>MRYLFDASSIVNLVKKNFVEPFIEGATVELAFYESINALWKEYVLLGHIKEKVAVELVEALEDIFNVIKVLSTRSMGKEVFEIASNERITIYDASYLCAAIRNKLTLVSDDEKLRGMSSKYVNTTTSQQLDKKLEKVKLLFNGFCHKLYGIDYFHWYPVMFTSLSKH</sequence>
<evidence type="ECO:0000313" key="4">
    <source>
        <dbReference type="Proteomes" id="UP000272051"/>
    </source>
</evidence>
<proteinExistence type="predicted"/>
<dbReference type="InterPro" id="IPR051619">
    <property type="entry name" value="TypeII_TA_RNase_PINc/VapC"/>
</dbReference>
<dbReference type="Pfam" id="PF01850">
    <property type="entry name" value="PIN"/>
    <property type="match status" value="1"/>
</dbReference>
<dbReference type="InterPro" id="IPR044153">
    <property type="entry name" value="PIN_Pae0151-like"/>
</dbReference>
<evidence type="ECO:0000259" key="2">
    <source>
        <dbReference type="Pfam" id="PF01850"/>
    </source>
</evidence>